<keyword evidence="2" id="KW-1185">Reference proteome</keyword>
<sequence>MWINFAAAYSDYHVSGLNPAGNACLADLAFVASRFRIVQRRRPAAA</sequence>
<dbReference type="EMBL" id="BATC01000011">
    <property type="protein sequence ID" value="GAD58738.1"/>
    <property type="molecule type" value="Genomic_DNA"/>
</dbReference>
<protein>
    <submittedName>
        <fullName evidence="1">Aldehyde dehydrogenase, PaaZ</fullName>
    </submittedName>
</protein>
<proteinExistence type="predicted"/>
<accession>A0A8E0NAZ3</accession>
<dbReference type="AlphaFoldDB" id="A0A8E0NAZ3"/>
<evidence type="ECO:0000313" key="1">
    <source>
        <dbReference type="EMBL" id="GAD58738.1"/>
    </source>
</evidence>
<evidence type="ECO:0000313" key="2">
    <source>
        <dbReference type="Proteomes" id="UP000016569"/>
    </source>
</evidence>
<dbReference type="Proteomes" id="UP000016569">
    <property type="component" value="Unassembled WGS sequence"/>
</dbReference>
<organism evidence="1 2">
    <name type="scientific">Brevundimonas abyssalis TAR-001</name>
    <dbReference type="NCBI Taxonomy" id="1391729"/>
    <lineage>
        <taxon>Bacteria</taxon>
        <taxon>Pseudomonadati</taxon>
        <taxon>Pseudomonadota</taxon>
        <taxon>Alphaproteobacteria</taxon>
        <taxon>Caulobacterales</taxon>
        <taxon>Caulobacteraceae</taxon>
        <taxon>Brevundimonas</taxon>
    </lineage>
</organism>
<reference evidence="2" key="1">
    <citation type="journal article" date="2013" name="Genome Announc.">
        <title>Draft Genome Sequence of the Dimorphic Prosthecate Bacterium Brevundimonas abyssalis TAR-001T.</title>
        <authorList>
            <person name="Tsubouchi T."/>
            <person name="Nishi S."/>
            <person name="Usui K."/>
            <person name="Shimane Y."/>
            <person name="Takaki Y."/>
            <person name="Maruyama T."/>
            <person name="Hatada Y."/>
        </authorList>
    </citation>
    <scope>NUCLEOTIDE SEQUENCE [LARGE SCALE GENOMIC DNA]</scope>
    <source>
        <strain evidence="2">TAR-001</strain>
    </source>
</reference>
<name>A0A8E0NAZ3_9CAUL</name>
<gene>
    <name evidence="1" type="ORF">MBEBAB_0988</name>
</gene>
<comment type="caution">
    <text evidence="1">The sequence shown here is derived from an EMBL/GenBank/DDBJ whole genome shotgun (WGS) entry which is preliminary data.</text>
</comment>